<organism evidence="1 2">
    <name type="scientific">Synechocystis salina LEGE 00031</name>
    <dbReference type="NCBI Taxonomy" id="1828736"/>
    <lineage>
        <taxon>Bacteria</taxon>
        <taxon>Bacillati</taxon>
        <taxon>Cyanobacteriota</taxon>
        <taxon>Cyanophyceae</taxon>
        <taxon>Synechococcales</taxon>
        <taxon>Merismopediaceae</taxon>
        <taxon>Synechocystis</taxon>
    </lineage>
</organism>
<reference evidence="1 2" key="1">
    <citation type="submission" date="2020-10" db="EMBL/GenBank/DDBJ databases">
        <authorList>
            <person name="Castelo-Branco R."/>
            <person name="Eusebio N."/>
            <person name="Adriana R."/>
            <person name="Vieira A."/>
            <person name="Brugerolle De Fraissinette N."/>
            <person name="Rezende De Castro R."/>
            <person name="Schneider M.P."/>
            <person name="Vasconcelos V."/>
            <person name="Leao P.N."/>
        </authorList>
    </citation>
    <scope>NUCLEOTIDE SEQUENCE [LARGE SCALE GENOMIC DNA]</scope>
    <source>
        <strain evidence="1 2">LEGE 00031</strain>
    </source>
</reference>
<keyword evidence="2" id="KW-1185">Reference proteome</keyword>
<dbReference type="RefSeq" id="WP_194019084.1">
    <property type="nucleotide sequence ID" value="NZ_JADEVV010000009.1"/>
</dbReference>
<evidence type="ECO:0000313" key="2">
    <source>
        <dbReference type="Proteomes" id="UP000658720"/>
    </source>
</evidence>
<dbReference type="Proteomes" id="UP000658720">
    <property type="component" value="Unassembled WGS sequence"/>
</dbReference>
<sequence length="74" mass="8119">MSISLTIPVDAKTADAFASLSVQEKEKLTFFLSLQMKNSLNSDVSLLEIMDDISKEAEEKGLTPAILESLLDDE</sequence>
<accession>A0ABR9VP73</accession>
<protein>
    <submittedName>
        <fullName evidence="1">Uncharacterized protein</fullName>
    </submittedName>
</protein>
<proteinExistence type="predicted"/>
<gene>
    <name evidence="1" type="ORF">IQ217_04620</name>
</gene>
<evidence type="ECO:0000313" key="1">
    <source>
        <dbReference type="EMBL" id="MBE9253156.1"/>
    </source>
</evidence>
<dbReference type="EMBL" id="JADEVV010000009">
    <property type="protein sequence ID" value="MBE9253156.1"/>
    <property type="molecule type" value="Genomic_DNA"/>
</dbReference>
<comment type="caution">
    <text evidence="1">The sequence shown here is derived from an EMBL/GenBank/DDBJ whole genome shotgun (WGS) entry which is preliminary data.</text>
</comment>
<name>A0ABR9VP73_9SYNC</name>